<dbReference type="AlphaFoldDB" id="A0A0H3FL62"/>
<dbReference type="InterPro" id="IPR003033">
    <property type="entry name" value="SCP2_sterol-bd_dom"/>
</dbReference>
<dbReference type="Proteomes" id="UP001598201">
    <property type="component" value="Unassembled WGS sequence"/>
</dbReference>
<feature type="domain" description="SCP2" evidence="2">
    <location>
        <begin position="15"/>
        <end position="113"/>
    </location>
</feature>
<dbReference type="HAMAP" id="MF_02215">
    <property type="entry name" value="UbiJ"/>
    <property type="match status" value="1"/>
</dbReference>
<sequence>MLLTPLLTAAIETPLNYLLFRDRSMKAARTRLAGKVLRVELQELSTPLTFVFSEQKIDVLGQWDGAADCTVTSKLSVLHKLRDRQQLSPMMRSGELVVDGDIALVQQFSALLDMAEIEPAEFLAPYIGDIAAQGLSQTVQGVFSFLQKGLKHQQSYVAQTLTEEWKMAPGPLEVVWFSDEVSALVCELDALDKRIKKLEDKP</sequence>
<evidence type="ECO:0000313" key="3">
    <source>
        <dbReference type="EMBL" id="ADW75748.1"/>
    </source>
</evidence>
<dbReference type="InterPro" id="IPR036527">
    <property type="entry name" value="SCP2_sterol-bd_dom_sf"/>
</dbReference>
<keyword evidence="1" id="KW-0831">Ubiquinone biosynthesis</keyword>
<dbReference type="eggNOG" id="COG3165">
    <property type="taxonomic scope" value="Bacteria"/>
</dbReference>
<name>A0A0H3FL62_RAHSY</name>
<reference evidence="4 6" key="3">
    <citation type="submission" date="2024-09" db="EMBL/GenBank/DDBJ databases">
        <title>Genomes of Rahnella.</title>
        <authorList>
            <person name="Mnguni F.C."/>
            <person name="Shin G.Y."/>
            <person name="Coutinho T."/>
        </authorList>
    </citation>
    <scope>NUCLEOTIDE SEQUENCE [LARGE SCALE GENOMIC DNA]</scope>
    <source>
        <strain evidence="4 6">20WA0057</strain>
    </source>
</reference>
<comment type="pathway">
    <text evidence="1">Cofactor biosynthesis; ubiquinone biosynthesis.</text>
</comment>
<dbReference type="Pfam" id="PF02036">
    <property type="entry name" value="SCP2"/>
    <property type="match status" value="1"/>
</dbReference>
<dbReference type="GeneID" id="95419553"/>
<dbReference type="KEGG" id="rah:Rahaq_4160"/>
<comment type="subcellular location">
    <subcellularLocation>
        <location evidence="1">Cytoplasm</location>
    </subcellularLocation>
</comment>
<keyword evidence="6" id="KW-1185">Reference proteome</keyword>
<proteinExistence type="inferred from homology"/>
<gene>
    <name evidence="1" type="primary">ubiJ</name>
    <name evidence="3" type="ordered locus">Rahaq_4160</name>
    <name evidence="4" type="ORF">ACFPK4_17935</name>
</gene>
<dbReference type="UniPathway" id="UPA00232"/>
<keyword evidence="1" id="KW-0963">Cytoplasm</keyword>
<evidence type="ECO:0000259" key="2">
    <source>
        <dbReference type="Pfam" id="PF02036"/>
    </source>
</evidence>
<dbReference type="HOGENOM" id="CLU_100130_2_0_6"/>
<evidence type="ECO:0000313" key="6">
    <source>
        <dbReference type="Proteomes" id="UP001598201"/>
    </source>
</evidence>
<organism evidence="3 5">
    <name type="scientific">Rahnella sp. (strain Y9602)</name>
    <dbReference type="NCBI Taxonomy" id="2703885"/>
    <lineage>
        <taxon>Bacteria</taxon>
        <taxon>Pseudomonadati</taxon>
        <taxon>Pseudomonadota</taxon>
        <taxon>Gammaproteobacteria</taxon>
        <taxon>Enterobacterales</taxon>
        <taxon>Yersiniaceae</taxon>
        <taxon>Rahnella</taxon>
    </lineage>
</organism>
<evidence type="ECO:0000313" key="5">
    <source>
        <dbReference type="Proteomes" id="UP000007257"/>
    </source>
</evidence>
<dbReference type="GO" id="GO:0005737">
    <property type="term" value="C:cytoplasm"/>
    <property type="evidence" value="ECO:0007669"/>
    <property type="project" value="UniProtKB-SubCell"/>
</dbReference>
<protein>
    <recommendedName>
        <fullName evidence="1">Ubiquinone biosynthesis accessory factor UbiJ</fullName>
    </recommendedName>
</protein>
<dbReference type="InterPro" id="IPR038989">
    <property type="entry name" value="UbiJ"/>
</dbReference>
<dbReference type="SUPFAM" id="SSF55718">
    <property type="entry name" value="SCP-like"/>
    <property type="match status" value="1"/>
</dbReference>
<reference evidence="3 5" key="2">
    <citation type="journal article" date="2012" name="J. Bacteriol.">
        <title>Complete Genome Sequence of Rahnella sp. Strain Y9602, a Gammaproteobacterium Isolate from Metal- and Radionuclide-Contaminated Soil.</title>
        <authorList>
            <person name="Martinez R.J."/>
            <person name="Bruce D."/>
            <person name="Detter C."/>
            <person name="Goodwin L.A."/>
            <person name="Han J."/>
            <person name="Han C.S."/>
            <person name="Held B."/>
            <person name="Land M.L."/>
            <person name="Mikhailova N."/>
            <person name="Nolan M."/>
            <person name="Pennacchio L."/>
            <person name="Pitluck S."/>
            <person name="Tapia R."/>
            <person name="Woyke T."/>
            <person name="Sobecky P.A."/>
        </authorList>
    </citation>
    <scope>NUCLEOTIDE SEQUENCE [LARGE SCALE GENOMIC DNA]</scope>
    <source>
        <strain evidence="3 5">Y9602</strain>
    </source>
</reference>
<accession>A0A0H3FL62</accession>
<dbReference type="PANTHER" id="PTHR38693">
    <property type="entry name" value="UBIQUINONE BIOSYNTHESIS PROTEIN UBIJ"/>
    <property type="match status" value="1"/>
</dbReference>
<dbReference type="EMBL" id="CP002505">
    <property type="protein sequence ID" value="ADW75748.1"/>
    <property type="molecule type" value="Genomic_DNA"/>
</dbReference>
<dbReference type="GO" id="GO:0006744">
    <property type="term" value="P:ubiquinone biosynthetic process"/>
    <property type="evidence" value="ECO:0007669"/>
    <property type="project" value="UniProtKB-UniRule"/>
</dbReference>
<evidence type="ECO:0000256" key="1">
    <source>
        <dbReference type="HAMAP-Rule" id="MF_02215"/>
    </source>
</evidence>
<dbReference type="RefSeq" id="WP_013577435.1">
    <property type="nucleotide sequence ID" value="NC_015061.1"/>
</dbReference>
<dbReference type="EMBL" id="JBHUCJ010000050">
    <property type="protein sequence ID" value="MFD3225424.1"/>
    <property type="molecule type" value="Genomic_DNA"/>
</dbReference>
<comment type="function">
    <text evidence="1">Required for ubiquinone (coenzyme Q) biosynthesis. Binds hydrophobic ubiquinone biosynthetic intermediates via its SCP2 domain and is essential for the stability of the Ubi complex. May constitute a docking platform where Ubi enzymes assemble and access their SCP2-bound polyprenyl substrates.</text>
</comment>
<dbReference type="OrthoDB" id="5801225at2"/>
<comment type="similarity">
    <text evidence="1">Belongs to the UbiJ family.</text>
</comment>
<evidence type="ECO:0000313" key="4">
    <source>
        <dbReference type="EMBL" id="MFD3225424.1"/>
    </source>
</evidence>
<reference evidence="5" key="1">
    <citation type="submission" date="2011-01" db="EMBL/GenBank/DDBJ databases">
        <title>Complete sequence of chromosome of Rahnella sp. Y9602.</title>
        <authorList>
            <consortium name="US DOE Joint Genome Institute"/>
            <person name="Lucas S."/>
            <person name="Copeland A."/>
            <person name="Lapidus A."/>
            <person name="Cheng J.-F."/>
            <person name="Goodwin L."/>
            <person name="Pitluck S."/>
            <person name="Lu M."/>
            <person name="Detter J.C."/>
            <person name="Han C."/>
            <person name="Tapia R."/>
            <person name="Land M."/>
            <person name="Hauser L."/>
            <person name="Kyrpides N."/>
            <person name="Ivanova N."/>
            <person name="Ovchinnikova G."/>
            <person name="Pagani I."/>
            <person name="Sobecky P.A."/>
            <person name="Martinez R.J."/>
            <person name="Woyke T."/>
        </authorList>
    </citation>
    <scope>NUCLEOTIDE SEQUENCE [LARGE SCALE GENOMIC DNA]</scope>
    <source>
        <strain evidence="5">Y9602</strain>
    </source>
</reference>
<dbReference type="Proteomes" id="UP000007257">
    <property type="component" value="Chromosome"/>
</dbReference>
<dbReference type="PANTHER" id="PTHR38693:SF1">
    <property type="entry name" value="UBIQUINONE BIOSYNTHESIS ACCESSORY FACTOR UBIJ"/>
    <property type="match status" value="1"/>
</dbReference>